<organism evidence="2 3">
    <name type="scientific">Pseudanabaena yagii GIHE-NHR1</name>
    <dbReference type="NCBI Taxonomy" id="2722753"/>
    <lineage>
        <taxon>Bacteria</taxon>
        <taxon>Bacillati</taxon>
        <taxon>Cyanobacteriota</taxon>
        <taxon>Cyanophyceae</taxon>
        <taxon>Pseudanabaenales</taxon>
        <taxon>Pseudanabaenaceae</taxon>
        <taxon>Pseudanabaena</taxon>
        <taxon>Pseudanabaena yagii</taxon>
    </lineage>
</organism>
<evidence type="ECO:0000313" key="2">
    <source>
        <dbReference type="EMBL" id="NMF60434.1"/>
    </source>
</evidence>
<evidence type="ECO:0000259" key="1">
    <source>
        <dbReference type="Pfam" id="PF00534"/>
    </source>
</evidence>
<proteinExistence type="predicted"/>
<dbReference type="PANTHER" id="PTHR45947:SF3">
    <property type="entry name" value="SULFOQUINOVOSYL TRANSFERASE SQD2"/>
    <property type="match status" value="1"/>
</dbReference>
<gene>
    <name evidence="2" type="ORF">HC246_20970</name>
</gene>
<dbReference type="RefSeq" id="WP_169365392.1">
    <property type="nucleotide sequence ID" value="NZ_JAAVJL010000003.1"/>
</dbReference>
<dbReference type="Proteomes" id="UP000738376">
    <property type="component" value="Unassembled WGS sequence"/>
</dbReference>
<sequence>MINLAIVASHPIQYYAPLFQRIIQESDLKIKVFYLWDFGITNQIDRGFQQSLKWDISLLDGYEFEFVSNTSKDKGTHHLFGLQNPTLTNQVLGFNPDAILLTVSYNYASIYKFLWELRNHNIPIIFRGDSHRILAKQDLKSKIKRLIIAKIFQNFAACLYVGKANYDYFRYHHVPEHQLFFTPHAIDNQRFSDANINLQEKVKLWKQELGIPLDSQVILFAGKFEEKKCPLDLIQAFIHAQLPSVSFLLVGSGVLESAIQDFAVQNQHIYLAPFQNQSLMPLTYAMGDIFVLPSYGASETWGLAINEAMCMGKPVIVSNHVGCAADLVKPFENGLIFEAGNVDALTDCLREAMSDRNRLKRWGEESKKIIANYSYDHVIAGLKQALKAVLK</sequence>
<evidence type="ECO:0000313" key="3">
    <source>
        <dbReference type="Proteomes" id="UP000738376"/>
    </source>
</evidence>
<dbReference type="CDD" id="cd03801">
    <property type="entry name" value="GT4_PimA-like"/>
    <property type="match status" value="1"/>
</dbReference>
<dbReference type="InterPro" id="IPR050194">
    <property type="entry name" value="Glycosyltransferase_grp1"/>
</dbReference>
<reference evidence="2 3" key="1">
    <citation type="submission" date="2020-03" db="EMBL/GenBank/DDBJ databases">
        <title>Draft Genome Sequence of 2-Methylisoborneol Producing Pseudanabaena yagii Strain GIHE-NHR1 Isolated from North Han River in South Korea.</title>
        <authorList>
            <person name="Jeong J."/>
        </authorList>
    </citation>
    <scope>NUCLEOTIDE SEQUENCE [LARGE SCALE GENOMIC DNA]</scope>
    <source>
        <strain evidence="2 3">GIHE-NHR1</strain>
    </source>
</reference>
<dbReference type="SUPFAM" id="SSF53756">
    <property type="entry name" value="UDP-Glycosyltransferase/glycogen phosphorylase"/>
    <property type="match status" value="1"/>
</dbReference>
<dbReference type="Gene3D" id="3.40.50.2000">
    <property type="entry name" value="Glycogen Phosphorylase B"/>
    <property type="match status" value="2"/>
</dbReference>
<protein>
    <submittedName>
        <fullName evidence="2">Glycosyltransferase family 4 protein</fullName>
    </submittedName>
</protein>
<dbReference type="InterPro" id="IPR001296">
    <property type="entry name" value="Glyco_trans_1"/>
</dbReference>
<keyword evidence="3" id="KW-1185">Reference proteome</keyword>
<dbReference type="PANTHER" id="PTHR45947">
    <property type="entry name" value="SULFOQUINOVOSYL TRANSFERASE SQD2"/>
    <property type="match status" value="1"/>
</dbReference>
<dbReference type="EMBL" id="JAAVJL010000003">
    <property type="protein sequence ID" value="NMF60434.1"/>
    <property type="molecule type" value="Genomic_DNA"/>
</dbReference>
<accession>A0ABX1M086</accession>
<feature type="domain" description="Glycosyl transferase family 1" evidence="1">
    <location>
        <begin position="204"/>
        <end position="368"/>
    </location>
</feature>
<comment type="caution">
    <text evidence="2">The sequence shown here is derived from an EMBL/GenBank/DDBJ whole genome shotgun (WGS) entry which is preliminary data.</text>
</comment>
<dbReference type="Pfam" id="PF00534">
    <property type="entry name" value="Glycos_transf_1"/>
    <property type="match status" value="1"/>
</dbReference>
<name>A0ABX1M086_9CYAN</name>